<dbReference type="AlphaFoldDB" id="A0A1Z5SUT9"/>
<keyword evidence="4" id="KW-1185">Reference proteome</keyword>
<evidence type="ECO:0000256" key="1">
    <source>
        <dbReference type="SAM" id="Coils"/>
    </source>
</evidence>
<dbReference type="Proteomes" id="UP000194280">
    <property type="component" value="Unassembled WGS sequence"/>
</dbReference>
<name>A0A1Z5SUT9_HORWE</name>
<accession>A0A1Z5SUT9</accession>
<organism evidence="3 4">
    <name type="scientific">Hortaea werneckii EXF-2000</name>
    <dbReference type="NCBI Taxonomy" id="1157616"/>
    <lineage>
        <taxon>Eukaryota</taxon>
        <taxon>Fungi</taxon>
        <taxon>Dikarya</taxon>
        <taxon>Ascomycota</taxon>
        <taxon>Pezizomycotina</taxon>
        <taxon>Dothideomycetes</taxon>
        <taxon>Dothideomycetidae</taxon>
        <taxon>Mycosphaerellales</taxon>
        <taxon>Teratosphaeriaceae</taxon>
        <taxon>Hortaea</taxon>
    </lineage>
</organism>
<gene>
    <name evidence="3" type="ORF">BTJ68_11287</name>
</gene>
<dbReference type="OrthoDB" id="5328813at2759"/>
<feature type="coiled-coil region" evidence="1">
    <location>
        <begin position="77"/>
        <end position="170"/>
    </location>
</feature>
<reference evidence="3 4" key="1">
    <citation type="submission" date="2017-01" db="EMBL/GenBank/DDBJ databases">
        <title>The recent genome duplication of the halophilic yeast Hortaea werneckii: insights from long-read sequencing.</title>
        <authorList>
            <person name="Sinha S."/>
            <person name="Flibotte S."/>
            <person name="Neira M."/>
            <person name="Lenassi M."/>
            <person name="Gostincar C."/>
            <person name="Stajich J.E."/>
            <person name="Nislow C.E."/>
        </authorList>
    </citation>
    <scope>NUCLEOTIDE SEQUENCE [LARGE SCALE GENOMIC DNA]</scope>
    <source>
        <strain evidence="3 4">EXF-2000</strain>
    </source>
</reference>
<protein>
    <submittedName>
        <fullName evidence="3">Uncharacterized protein</fullName>
    </submittedName>
</protein>
<evidence type="ECO:0000313" key="4">
    <source>
        <dbReference type="Proteomes" id="UP000194280"/>
    </source>
</evidence>
<sequence>MDPLPPTIAKSAPPIDGDSDSDGESQVASGIGAPVKDAHTTGGEADSTINRVLNYFMAKLLGPSSTSGSDRPQSVPMQKFEDLCKKYLKKKKDLRDQRNLIASLNARKDKLQDQIKLLDRKSQNDDFQIADLRQHVGELGRQCHETERARQAEEAEKKVLERKVLMLKRDLSASTRVGNQITDDEICQKMGKIFYLIHGFAASILRKGPLDIRQFGREAKDFLNTHVRLNLSAPLSRQCQLALIVCVCSDTLMRMQRAAHYFGLPPQGSDFRGAFNIARSENVHGGDLKAWLEPTRKLMSQANDSAVKRADQCLLDATFDIIKNGLGAAALVDWKAAEPLLRKALLTAHELFRSLHHSKASFHVEMYPVRRSGSRAIFDDSLMTAINSVEEEADLVGQPLAVCAFPAILKYGNELGENQDEMTVVCKAQVVPQEPRAAQGA</sequence>
<proteinExistence type="predicted"/>
<comment type="caution">
    <text evidence="3">The sequence shown here is derived from an EMBL/GenBank/DDBJ whole genome shotgun (WGS) entry which is preliminary data.</text>
</comment>
<dbReference type="InParanoid" id="A0A1Z5SUT9"/>
<evidence type="ECO:0000256" key="2">
    <source>
        <dbReference type="SAM" id="MobiDB-lite"/>
    </source>
</evidence>
<evidence type="ECO:0000313" key="3">
    <source>
        <dbReference type="EMBL" id="OTA24528.1"/>
    </source>
</evidence>
<dbReference type="EMBL" id="MUNK01000240">
    <property type="protein sequence ID" value="OTA24528.1"/>
    <property type="molecule type" value="Genomic_DNA"/>
</dbReference>
<dbReference type="STRING" id="1157616.A0A1Z5SUT9"/>
<feature type="region of interest" description="Disordered" evidence="2">
    <location>
        <begin position="1"/>
        <end position="44"/>
    </location>
</feature>
<keyword evidence="1" id="KW-0175">Coiled coil</keyword>
<dbReference type="VEuPathDB" id="FungiDB:BTJ68_11287"/>